<evidence type="ECO:0000256" key="4">
    <source>
        <dbReference type="SAM" id="MobiDB-lite"/>
    </source>
</evidence>
<dbReference type="PROSITE" id="PS51253">
    <property type="entry name" value="HTH_CENPB"/>
    <property type="match status" value="1"/>
</dbReference>
<evidence type="ECO:0000256" key="3">
    <source>
        <dbReference type="ARBA" id="ARBA00023242"/>
    </source>
</evidence>
<keyword evidence="7" id="KW-1185">Reference proteome</keyword>
<keyword evidence="3" id="KW-0539">Nucleus</keyword>
<dbReference type="Proteomes" id="UP001153954">
    <property type="component" value="Unassembled WGS sequence"/>
</dbReference>
<dbReference type="InterPro" id="IPR050863">
    <property type="entry name" value="CenT-Element_Derived"/>
</dbReference>
<dbReference type="InterPro" id="IPR004875">
    <property type="entry name" value="DDE_SF_endonuclease_dom"/>
</dbReference>
<gene>
    <name evidence="6" type="ORF">EEDITHA_LOCUS5825</name>
</gene>
<proteinExistence type="predicted"/>
<evidence type="ECO:0000313" key="7">
    <source>
        <dbReference type="Proteomes" id="UP001153954"/>
    </source>
</evidence>
<dbReference type="SUPFAM" id="SSF46689">
    <property type="entry name" value="Homeodomain-like"/>
    <property type="match status" value="1"/>
</dbReference>
<evidence type="ECO:0000256" key="2">
    <source>
        <dbReference type="ARBA" id="ARBA00023125"/>
    </source>
</evidence>
<comment type="caution">
    <text evidence="6">The sequence shown here is derived from an EMBL/GenBank/DDBJ whole genome shotgun (WGS) entry which is preliminary data.</text>
</comment>
<evidence type="ECO:0000313" key="6">
    <source>
        <dbReference type="EMBL" id="CAH2089806.1"/>
    </source>
</evidence>
<feature type="region of interest" description="Disordered" evidence="4">
    <location>
        <begin position="747"/>
        <end position="783"/>
    </location>
</feature>
<dbReference type="EMBL" id="CAKOGL010000008">
    <property type="protein sequence ID" value="CAH2089806.1"/>
    <property type="molecule type" value="Genomic_DNA"/>
</dbReference>
<dbReference type="Pfam" id="PF03221">
    <property type="entry name" value="HTH_Tnp_Tc5"/>
    <property type="match status" value="1"/>
</dbReference>
<reference evidence="6" key="1">
    <citation type="submission" date="2022-03" db="EMBL/GenBank/DDBJ databases">
        <authorList>
            <person name="Tunstrom K."/>
        </authorList>
    </citation>
    <scope>NUCLEOTIDE SEQUENCE</scope>
</reference>
<dbReference type="Gene3D" id="3.30.420.10">
    <property type="entry name" value="Ribonuclease H-like superfamily/Ribonuclease H"/>
    <property type="match status" value="1"/>
</dbReference>
<dbReference type="InterPro" id="IPR007889">
    <property type="entry name" value="HTH_Psq"/>
</dbReference>
<dbReference type="InterPro" id="IPR006600">
    <property type="entry name" value="HTH_CenpB_DNA-bd_dom"/>
</dbReference>
<protein>
    <recommendedName>
        <fullName evidence="5">HTH CENPB-type domain-containing protein</fullName>
    </recommendedName>
</protein>
<dbReference type="GO" id="GO:0003677">
    <property type="term" value="F:DNA binding"/>
    <property type="evidence" value="ECO:0007669"/>
    <property type="project" value="UniProtKB-KW"/>
</dbReference>
<feature type="domain" description="HTH CENPB-type" evidence="5">
    <location>
        <begin position="61"/>
        <end position="136"/>
    </location>
</feature>
<evidence type="ECO:0000259" key="5">
    <source>
        <dbReference type="PROSITE" id="PS51253"/>
    </source>
</evidence>
<dbReference type="SMART" id="SM00674">
    <property type="entry name" value="CENPB"/>
    <property type="match status" value="1"/>
</dbReference>
<dbReference type="GO" id="GO:0005634">
    <property type="term" value="C:nucleus"/>
    <property type="evidence" value="ECO:0007669"/>
    <property type="project" value="UniProtKB-SubCell"/>
</dbReference>
<dbReference type="PANTHER" id="PTHR19303">
    <property type="entry name" value="TRANSPOSON"/>
    <property type="match status" value="1"/>
</dbReference>
<dbReference type="Pfam" id="PF05225">
    <property type="entry name" value="HTH_psq"/>
    <property type="match status" value="1"/>
</dbReference>
<accession>A0AAU9TRM6</accession>
<evidence type="ECO:0000256" key="1">
    <source>
        <dbReference type="ARBA" id="ARBA00004123"/>
    </source>
</evidence>
<dbReference type="Pfam" id="PF03184">
    <property type="entry name" value="DDE_1"/>
    <property type="match status" value="1"/>
</dbReference>
<sequence length="877" mass="100311">MAPRKKKLEGAKILRYPDSAMQAAITAVREGRFKIREAARHFGVPHSTLINKVKGRVPEVRKMGRDTYFTENEENLLVKYIIANAKKGIPIKRNTLIETVKKILDDDERVTPFKNNRPGKKWVTLFCNRHPEITEKQAEGISTARANVSENDIKSWHQSLKEYLVEENALDILEEPKRIFNADESGFQTCPESGKVLGPVGMKNFYQIKAGKEKEQLTVMVTINAAGQVVTPMIVYPLVRISKEIAINVPESWGIGKSPKGWMTGPLYFEYIANILDPWVKANNIKKPILLLIDGHRSHLTLQVSQYCAENQIIAYALFPNSTHISQPADVSVFKCIKSGWKNTVCEFKERTGNRQVTRAGFAPLLAKVFKDKVTPDVITNGFKRCGIYPFDVTALDLTRCMDNETRKIAPVSTPQREIRVETLLLFESFMRRGRVEQFRRSNEQWEGEETAKELFYVWKKFRQHCLSEGFPSSAENVRSPSPQNQITLPVETKISTTCSTPASKTSFLPEEFKTSSRCSTPVSVAPDLQEESEASTRCSTPISKTQFFPELAETPTRICTPVSNAHLPEESETTTRSCTAVSKTQHISEKSGTPTQILKSPNNRFECHTPIIQTDNIDVMTSTAAEKKSFTSSSNLLLLAEKQKQVSPAFGKHLIWPSDSPIKKPKKERLPFATTSKKWQDYWLWKENKKDEQNRKTEIRKRLREEKKIHKNKQIPKKSTKKEIKAELITKITTKKKKRVRIITSDTSDTSEAISDEEPEQRIEQHINDDKTESEKENEEETSCASVDLKSFEVGHFVIFVYEGVYFVGKIDSICEEGALINSMHQSLKSWKWPEKEDLILYKLDDIKEKIQPPQLIHQKRGLYQVPEFEKYREYI</sequence>
<name>A0AAU9TRM6_EUPED</name>
<dbReference type="InterPro" id="IPR009057">
    <property type="entry name" value="Homeodomain-like_sf"/>
</dbReference>
<feature type="compositionally biased region" description="Basic and acidic residues" evidence="4">
    <location>
        <begin position="761"/>
        <end position="776"/>
    </location>
</feature>
<keyword evidence="2" id="KW-0238">DNA-binding</keyword>
<dbReference type="Gene3D" id="1.10.10.60">
    <property type="entry name" value="Homeodomain-like"/>
    <property type="match status" value="1"/>
</dbReference>
<comment type="subcellular location">
    <subcellularLocation>
        <location evidence="1">Nucleus</location>
    </subcellularLocation>
</comment>
<dbReference type="InterPro" id="IPR036397">
    <property type="entry name" value="RNaseH_sf"/>
</dbReference>
<dbReference type="AlphaFoldDB" id="A0AAU9TRM6"/>
<organism evidence="6 7">
    <name type="scientific">Euphydryas editha</name>
    <name type="common">Edith's checkerspot</name>
    <dbReference type="NCBI Taxonomy" id="104508"/>
    <lineage>
        <taxon>Eukaryota</taxon>
        <taxon>Metazoa</taxon>
        <taxon>Ecdysozoa</taxon>
        <taxon>Arthropoda</taxon>
        <taxon>Hexapoda</taxon>
        <taxon>Insecta</taxon>
        <taxon>Pterygota</taxon>
        <taxon>Neoptera</taxon>
        <taxon>Endopterygota</taxon>
        <taxon>Lepidoptera</taxon>
        <taxon>Glossata</taxon>
        <taxon>Ditrysia</taxon>
        <taxon>Papilionoidea</taxon>
        <taxon>Nymphalidae</taxon>
        <taxon>Nymphalinae</taxon>
        <taxon>Euphydryas</taxon>
    </lineage>
</organism>
<dbReference type="PANTHER" id="PTHR19303:SF74">
    <property type="entry name" value="POGO TRANSPOSABLE ELEMENT WITH KRAB DOMAIN"/>
    <property type="match status" value="1"/>
</dbReference>